<dbReference type="AlphaFoldDB" id="A0A3G2L571"/>
<dbReference type="PROSITE" id="PS51007">
    <property type="entry name" value="CYTC"/>
    <property type="match status" value="1"/>
</dbReference>
<reference evidence="10 11" key="1">
    <citation type="submission" date="2018-08" db="EMBL/GenBank/DDBJ databases">
        <title>The reduced genetic potential of extracellular carbohydrate catabolism in Euzebyella marina RN62, a Flavobacteriia bacterium isolated from the hadal water.</title>
        <authorList>
            <person name="Xue C."/>
        </authorList>
    </citation>
    <scope>NUCLEOTIDE SEQUENCE [LARGE SCALE GENOMIC DNA]</scope>
    <source>
        <strain evidence="10 11">RN62</strain>
    </source>
</reference>
<evidence type="ECO:0000313" key="11">
    <source>
        <dbReference type="Proteomes" id="UP000276309"/>
    </source>
</evidence>
<feature type="domain" description="Cytochrome c" evidence="9">
    <location>
        <begin position="479"/>
        <end position="556"/>
    </location>
</feature>
<name>A0A3G2L571_9FLAO</name>
<dbReference type="PROSITE" id="PS51257">
    <property type="entry name" value="PROKAR_LIPOPROTEIN"/>
    <property type="match status" value="1"/>
</dbReference>
<organism evidence="10 11">
    <name type="scientific">Euzebyella marina</name>
    <dbReference type="NCBI Taxonomy" id="1761453"/>
    <lineage>
        <taxon>Bacteria</taxon>
        <taxon>Pseudomonadati</taxon>
        <taxon>Bacteroidota</taxon>
        <taxon>Flavobacteriia</taxon>
        <taxon>Flavobacteriales</taxon>
        <taxon>Flavobacteriaceae</taxon>
        <taxon>Euzebyella</taxon>
    </lineage>
</organism>
<dbReference type="GO" id="GO:0008876">
    <property type="term" value="F:quinoprotein glucose dehydrogenase activity"/>
    <property type="evidence" value="ECO:0007669"/>
    <property type="project" value="TreeGrafter"/>
</dbReference>
<dbReference type="InterPro" id="IPR011047">
    <property type="entry name" value="Quinoprotein_ADH-like_sf"/>
</dbReference>
<keyword evidence="7 8" id="KW-0408">Iron</keyword>
<dbReference type="Gene3D" id="1.10.760.10">
    <property type="entry name" value="Cytochrome c-like domain"/>
    <property type="match status" value="1"/>
</dbReference>
<dbReference type="PANTHER" id="PTHR32303">
    <property type="entry name" value="QUINOPROTEIN ALCOHOL DEHYDROGENASE (CYTOCHROME C)"/>
    <property type="match status" value="1"/>
</dbReference>
<dbReference type="InterPro" id="IPR036909">
    <property type="entry name" value="Cyt_c-like_dom_sf"/>
</dbReference>
<dbReference type="InterPro" id="IPR018391">
    <property type="entry name" value="PQQ_b-propeller_rpt"/>
</dbReference>
<proteinExistence type="inferred from homology"/>
<dbReference type="GO" id="GO:0016020">
    <property type="term" value="C:membrane"/>
    <property type="evidence" value="ECO:0007669"/>
    <property type="project" value="InterPro"/>
</dbReference>
<dbReference type="CDD" id="cd10280">
    <property type="entry name" value="PQQ_mGDH"/>
    <property type="match status" value="1"/>
</dbReference>
<dbReference type="GO" id="GO:0046872">
    <property type="term" value="F:metal ion binding"/>
    <property type="evidence" value="ECO:0007669"/>
    <property type="project" value="UniProtKB-KW"/>
</dbReference>
<dbReference type="Gene3D" id="2.140.10.10">
    <property type="entry name" value="Quinoprotein alcohol dehydrogenase-like superfamily"/>
    <property type="match status" value="2"/>
</dbReference>
<dbReference type="EMBL" id="CP032050">
    <property type="protein sequence ID" value="AYN67393.1"/>
    <property type="molecule type" value="Genomic_DNA"/>
</dbReference>
<evidence type="ECO:0000256" key="7">
    <source>
        <dbReference type="ARBA" id="ARBA00023004"/>
    </source>
</evidence>
<dbReference type="RefSeq" id="WP_121848414.1">
    <property type="nucleotide sequence ID" value="NZ_CP032050.1"/>
</dbReference>
<keyword evidence="11" id="KW-1185">Reference proteome</keyword>
<dbReference type="InterPro" id="IPR009056">
    <property type="entry name" value="Cyt_c-like_dom"/>
</dbReference>
<evidence type="ECO:0000256" key="4">
    <source>
        <dbReference type="ARBA" id="ARBA00022723"/>
    </source>
</evidence>
<comment type="similarity">
    <text evidence="2">Belongs to the bacterial PQQ dehydrogenase family.</text>
</comment>
<protein>
    <submittedName>
        <fullName evidence="10">Pyrroloquinoline quinone-dependent dehydrogenase</fullName>
    </submittedName>
</protein>
<keyword evidence="4 8" id="KW-0479">Metal-binding</keyword>
<evidence type="ECO:0000256" key="6">
    <source>
        <dbReference type="ARBA" id="ARBA00023002"/>
    </source>
</evidence>
<evidence type="ECO:0000259" key="9">
    <source>
        <dbReference type="PROSITE" id="PS51007"/>
    </source>
</evidence>
<gene>
    <name evidence="10" type="ORF">D1013_08450</name>
</gene>
<dbReference type="GO" id="GO:0048038">
    <property type="term" value="F:quinone binding"/>
    <property type="evidence" value="ECO:0007669"/>
    <property type="project" value="InterPro"/>
</dbReference>
<evidence type="ECO:0000256" key="3">
    <source>
        <dbReference type="ARBA" id="ARBA00022617"/>
    </source>
</evidence>
<evidence type="ECO:0000256" key="5">
    <source>
        <dbReference type="ARBA" id="ARBA00022729"/>
    </source>
</evidence>
<dbReference type="InterPro" id="IPR017511">
    <property type="entry name" value="PQQ_mDH"/>
</dbReference>
<evidence type="ECO:0000256" key="2">
    <source>
        <dbReference type="ARBA" id="ARBA00008156"/>
    </source>
</evidence>
<dbReference type="PANTHER" id="PTHR32303:SF4">
    <property type="entry name" value="QUINOPROTEIN GLUCOSE DEHYDROGENASE"/>
    <property type="match status" value="1"/>
</dbReference>
<comment type="cofactor">
    <cofactor evidence="1">
        <name>pyrroloquinoline quinone</name>
        <dbReference type="ChEBI" id="CHEBI:58442"/>
    </cofactor>
</comment>
<dbReference type="Pfam" id="PF13442">
    <property type="entry name" value="Cytochrome_CBB3"/>
    <property type="match status" value="1"/>
</dbReference>
<dbReference type="SMART" id="SM00564">
    <property type="entry name" value="PQQ"/>
    <property type="match status" value="5"/>
</dbReference>
<evidence type="ECO:0000256" key="1">
    <source>
        <dbReference type="ARBA" id="ARBA00001931"/>
    </source>
</evidence>
<dbReference type="SUPFAM" id="SSF46626">
    <property type="entry name" value="Cytochrome c"/>
    <property type="match status" value="1"/>
</dbReference>
<keyword evidence="6" id="KW-0560">Oxidoreductase</keyword>
<dbReference type="InterPro" id="IPR002372">
    <property type="entry name" value="PQQ_rpt_dom"/>
</dbReference>
<dbReference type="OrthoDB" id="9794322at2"/>
<accession>A0A3G2L571</accession>
<keyword evidence="5" id="KW-0732">Signal</keyword>
<dbReference type="Proteomes" id="UP000276309">
    <property type="component" value="Chromosome"/>
</dbReference>
<dbReference type="SUPFAM" id="SSF50998">
    <property type="entry name" value="Quinoprotein alcohol dehydrogenase-like"/>
    <property type="match status" value="1"/>
</dbReference>
<evidence type="ECO:0000313" key="10">
    <source>
        <dbReference type="EMBL" id="AYN67393.1"/>
    </source>
</evidence>
<dbReference type="KEGG" id="emar:D1013_08450"/>
<evidence type="ECO:0000256" key="8">
    <source>
        <dbReference type="PROSITE-ProRule" id="PRU00433"/>
    </source>
</evidence>
<keyword evidence="3 8" id="KW-0349">Heme</keyword>
<dbReference type="Pfam" id="PF01011">
    <property type="entry name" value="PQQ"/>
    <property type="match status" value="2"/>
</dbReference>
<dbReference type="GO" id="GO:0009055">
    <property type="term" value="F:electron transfer activity"/>
    <property type="evidence" value="ECO:0007669"/>
    <property type="project" value="InterPro"/>
</dbReference>
<dbReference type="GO" id="GO:0020037">
    <property type="term" value="F:heme binding"/>
    <property type="evidence" value="ECO:0007669"/>
    <property type="project" value="InterPro"/>
</dbReference>
<sequence length="712" mass="77628">MGHSKIYLTILTLTTVFFLSCNSNQTSNSKEQWFTHRGDLESSNYSGAEQIKVDNVKDIELAWSFNMNDMPDGSRAGLSQCTPIVVKGVMYTMSAKAILYALDAATGKQIWQFDPFNGQQGGGTVRGVAYWEKNGDSRILFGAGPTLIAVNAEDGKPITDFGKNGAVDLRIGLRDDPSDLFTALTSPGVIYEDLYIVGGRLEDLYGSPPGYIRAYNVITGELTWTFHTIPKPGEPGYETWPKEAYKTAGGANNWAGMSVDTKRGLVFASLGSPSYDFYGADRLGQNLYGNCVLALDAATGDYVWHYQTVHHDLWDYDLPAPPNLVTLKKDGIDIDAVAQITKQGFVFVLDRDTGEPIFPIEEKSVPESFMPGEKAWPTQPFPTRPLPFARQYMTVEDLNDVSAENNLALQKQFDSLRYEGMYTPPDLKGTVMIPGTRGGAQWGGAAFDKETNTLYIRSMDVAELITIVERDPAKIKATSTIEQGGNLYKNYCAACHGANRQGNGAVFPELTNVKSRLSKEIAKTKITGGVGQMPGFSRALTDDEIESLLAFLYEEEDRVISEEAASTSQNDKIEYYNISGYTTWIDQSGNPAIKPPWGTLHSLDLSSGEYNWQVPLGNNPELQKDGAPLTGLEGKSGPIVTAGGLIFIGGAEDKLLRAIDKSNGQTLWEYELPAMANATACTYEVGGKQYVSISVGGTTENPSGSVMAFALK</sequence>